<feature type="repeat" description="ANK" evidence="3">
    <location>
        <begin position="366"/>
        <end position="398"/>
    </location>
</feature>
<proteinExistence type="predicted"/>
<sequence>MATQETNAGEIICILDAFDECGNTKRSVNLKFLITSRPYDIIRRDLIRPFDIQECPIIHLKGDGDAEVEEITGEISLYIKDRVSRVRENLGLTRKEEEILLQGLGAIHNQTYLWVFLTLEWIETEINNKINEVAIHKVTSTLPRTVDEAYDKILSKSTDVEETKKLLHIVVAAERPLTLAEMELALVIRPHHQSYEDLALRPSDRVSKYIRDLCGLFINITDEKIYLLHQTAKEFLVPNNKANSQEYNPAQPGDVLPKDRSSGLTWKFSLIPSESHRILCFTTLMIASYFGIEMIVSLQIESVGVEIDSADKSYHRSALSFASENGFDSVVRMLIKGHKYYGKKTLKRAIRLSYKKGASVNAIDKYNRTALFYAAWNGHVPIVKRLLKARARVDMVDTIGATPISYALCYGQKDIATELMRGAQPDSVDEIRRKLLLSAVKHGHDPVVKRLLDSGADPGAADDKGVSLIVLATKQGKTNIIKLLIDGGADVNKGDPDGKTPLIFAIKQGETNIIKLLIEGGADVNKGDRNGATPLIFAIGNFNTEICFYLVEMLLELGARVDYTFTLTCYYFIGSK</sequence>
<feature type="domain" description="GPI inositol-deacylase winged helix" evidence="4">
    <location>
        <begin position="160"/>
        <end position="241"/>
    </location>
</feature>
<evidence type="ECO:0000256" key="1">
    <source>
        <dbReference type="ARBA" id="ARBA00022737"/>
    </source>
</evidence>
<feature type="repeat" description="ANK" evidence="3">
    <location>
        <begin position="436"/>
        <end position="463"/>
    </location>
</feature>
<keyword evidence="6" id="KW-1185">Reference proteome</keyword>
<dbReference type="InterPro" id="IPR054471">
    <property type="entry name" value="GPIID_WHD"/>
</dbReference>
<dbReference type="InterPro" id="IPR002110">
    <property type="entry name" value="Ankyrin_rpt"/>
</dbReference>
<accession>A0A9W9E3Q2</accession>
<keyword evidence="1" id="KW-0677">Repeat</keyword>
<dbReference type="Proteomes" id="UP001140511">
    <property type="component" value="Unassembled WGS sequence"/>
</dbReference>
<dbReference type="PANTHER" id="PTHR24198">
    <property type="entry name" value="ANKYRIN REPEAT AND PROTEIN KINASE DOMAIN-CONTAINING PROTEIN"/>
    <property type="match status" value="1"/>
</dbReference>
<dbReference type="SMART" id="SM00248">
    <property type="entry name" value="ANK"/>
    <property type="match status" value="7"/>
</dbReference>
<organism evidence="5 6">
    <name type="scientific">Trichoderma breve</name>
    <dbReference type="NCBI Taxonomy" id="2034170"/>
    <lineage>
        <taxon>Eukaryota</taxon>
        <taxon>Fungi</taxon>
        <taxon>Dikarya</taxon>
        <taxon>Ascomycota</taxon>
        <taxon>Pezizomycotina</taxon>
        <taxon>Sordariomycetes</taxon>
        <taxon>Hypocreomycetidae</taxon>
        <taxon>Hypocreales</taxon>
        <taxon>Hypocreaceae</taxon>
        <taxon>Trichoderma</taxon>
    </lineage>
</organism>
<reference evidence="5" key="1">
    <citation type="submission" date="2022-09" db="EMBL/GenBank/DDBJ databases">
        <title>Chromosome-level assembly of Trichoderma breve T069, a fungus used in development of biopesticide product.</title>
        <authorList>
            <person name="Lin R."/>
            <person name="Liu T."/>
        </authorList>
    </citation>
    <scope>NUCLEOTIDE SEQUENCE</scope>
    <source>
        <strain evidence="5">T069</strain>
    </source>
</reference>
<evidence type="ECO:0000313" key="6">
    <source>
        <dbReference type="Proteomes" id="UP001140511"/>
    </source>
</evidence>
<evidence type="ECO:0000256" key="3">
    <source>
        <dbReference type="PROSITE-ProRule" id="PRU00023"/>
    </source>
</evidence>
<feature type="repeat" description="ANK" evidence="3">
    <location>
        <begin position="464"/>
        <end position="496"/>
    </location>
</feature>
<dbReference type="PROSITE" id="PS50297">
    <property type="entry name" value="ANK_REP_REGION"/>
    <property type="match status" value="4"/>
</dbReference>
<dbReference type="Pfam" id="PF22939">
    <property type="entry name" value="WHD_GPIID"/>
    <property type="match status" value="1"/>
</dbReference>
<feature type="repeat" description="ANK" evidence="3">
    <location>
        <begin position="497"/>
        <end position="529"/>
    </location>
</feature>
<keyword evidence="2 3" id="KW-0040">ANK repeat</keyword>
<dbReference type="InterPro" id="IPR036770">
    <property type="entry name" value="Ankyrin_rpt-contain_sf"/>
</dbReference>
<evidence type="ECO:0000259" key="4">
    <source>
        <dbReference type="Pfam" id="PF22939"/>
    </source>
</evidence>
<name>A0A9W9E3Q2_9HYPO</name>
<protein>
    <submittedName>
        <fullName evidence="5">Ankyrin repeats (3 copies) domain-containing protein</fullName>
    </submittedName>
</protein>
<dbReference type="Gene3D" id="1.25.40.20">
    <property type="entry name" value="Ankyrin repeat-containing domain"/>
    <property type="match status" value="1"/>
</dbReference>
<dbReference type="SUPFAM" id="SSF48403">
    <property type="entry name" value="Ankyrin repeat"/>
    <property type="match status" value="1"/>
</dbReference>
<gene>
    <name evidence="5" type="ORF">T069G_08765</name>
</gene>
<dbReference type="PANTHER" id="PTHR24198:SF165">
    <property type="entry name" value="ANKYRIN REPEAT-CONTAINING PROTEIN-RELATED"/>
    <property type="match status" value="1"/>
</dbReference>
<comment type="caution">
    <text evidence="5">The sequence shown here is derived from an EMBL/GenBank/DDBJ whole genome shotgun (WGS) entry which is preliminary data.</text>
</comment>
<dbReference type="EMBL" id="JAOPEN010000005">
    <property type="protein sequence ID" value="KAJ4857868.1"/>
    <property type="molecule type" value="Genomic_DNA"/>
</dbReference>
<dbReference type="Pfam" id="PF12796">
    <property type="entry name" value="Ank_2"/>
    <property type="match status" value="2"/>
</dbReference>
<evidence type="ECO:0000313" key="5">
    <source>
        <dbReference type="EMBL" id="KAJ4857868.1"/>
    </source>
</evidence>
<feature type="repeat" description="ANK" evidence="3">
    <location>
        <begin position="530"/>
        <end position="566"/>
    </location>
</feature>
<dbReference type="PROSITE" id="PS50088">
    <property type="entry name" value="ANK_REPEAT"/>
    <property type="match status" value="5"/>
</dbReference>
<evidence type="ECO:0000256" key="2">
    <source>
        <dbReference type="ARBA" id="ARBA00023043"/>
    </source>
</evidence>
<dbReference type="PRINTS" id="PR01415">
    <property type="entry name" value="ANKYRIN"/>
</dbReference>
<dbReference type="RefSeq" id="XP_056026924.1">
    <property type="nucleotide sequence ID" value="XM_056175975.1"/>
</dbReference>
<dbReference type="AlphaFoldDB" id="A0A9W9E3Q2"/>
<dbReference type="GeneID" id="80870663"/>